<dbReference type="InterPro" id="IPR012677">
    <property type="entry name" value="Nucleotide-bd_a/b_plait_sf"/>
</dbReference>
<dbReference type="EMBL" id="JANAVB010014199">
    <property type="protein sequence ID" value="KAJ6834750.1"/>
    <property type="molecule type" value="Genomic_DNA"/>
</dbReference>
<dbReference type="GO" id="GO:1990904">
    <property type="term" value="C:ribonucleoprotein complex"/>
    <property type="evidence" value="ECO:0007669"/>
    <property type="project" value="UniProtKB-UniRule"/>
</dbReference>
<feature type="domain" description="XRRM" evidence="4">
    <location>
        <begin position="1"/>
        <end position="89"/>
    </location>
</feature>
<dbReference type="AlphaFoldDB" id="A0AAX6H147"/>
<sequence>MFIDFSMGEESGYVRFENPDAAVKARAAAVLTDEGGLVVKNSIATLEPLSGDTEKEYWSLLCGSQERNRDSKGNYRGRGRSNRGRQYDGKRHCQGGYAGDGRRNKTQKSSSGN</sequence>
<reference evidence="5" key="2">
    <citation type="submission" date="2023-04" db="EMBL/GenBank/DDBJ databases">
        <authorList>
            <person name="Bruccoleri R.E."/>
            <person name="Oakeley E.J."/>
            <person name="Faust A.-M."/>
            <person name="Dessus-Babus S."/>
            <person name="Altorfer M."/>
            <person name="Burckhardt D."/>
            <person name="Oertli M."/>
            <person name="Naumann U."/>
            <person name="Petersen F."/>
            <person name="Wong J."/>
        </authorList>
    </citation>
    <scope>NUCLEOTIDE SEQUENCE</scope>
    <source>
        <strain evidence="5">GSM-AAB239-AS_SAM_17_03QT</strain>
        <tissue evidence="5">Leaf</tissue>
    </source>
</reference>
<evidence type="ECO:0000256" key="2">
    <source>
        <dbReference type="PROSITE-ProRule" id="PRU01288"/>
    </source>
</evidence>
<accession>A0AAX6H147</accession>
<protein>
    <submittedName>
        <fullName evidence="5">La protein 1-like</fullName>
    </submittedName>
</protein>
<proteinExistence type="predicted"/>
<keyword evidence="6" id="KW-1185">Reference proteome</keyword>
<evidence type="ECO:0000313" key="5">
    <source>
        <dbReference type="EMBL" id="KAJ6834750.1"/>
    </source>
</evidence>
<evidence type="ECO:0000313" key="6">
    <source>
        <dbReference type="Proteomes" id="UP001140949"/>
    </source>
</evidence>
<dbReference type="GO" id="GO:0003723">
    <property type="term" value="F:RNA binding"/>
    <property type="evidence" value="ECO:0007669"/>
    <property type="project" value="UniProtKB-KW"/>
</dbReference>
<gene>
    <name evidence="5" type="ORF">M6B38_333500</name>
</gene>
<evidence type="ECO:0000259" key="4">
    <source>
        <dbReference type="PROSITE" id="PS51939"/>
    </source>
</evidence>
<reference evidence="5" key="1">
    <citation type="journal article" date="2023" name="GigaByte">
        <title>Genome assembly of the bearded iris, Iris pallida Lam.</title>
        <authorList>
            <person name="Bruccoleri R.E."/>
            <person name="Oakeley E.J."/>
            <person name="Faust A.M.E."/>
            <person name="Altorfer M."/>
            <person name="Dessus-Babus S."/>
            <person name="Burckhardt D."/>
            <person name="Oertli M."/>
            <person name="Naumann U."/>
            <person name="Petersen F."/>
            <person name="Wong J."/>
        </authorList>
    </citation>
    <scope>NUCLEOTIDE SEQUENCE</scope>
    <source>
        <strain evidence="5">GSM-AAB239-AS_SAM_17_03QT</strain>
    </source>
</reference>
<feature type="region of interest" description="Disordered" evidence="3">
    <location>
        <begin position="66"/>
        <end position="113"/>
    </location>
</feature>
<evidence type="ECO:0000256" key="1">
    <source>
        <dbReference type="ARBA" id="ARBA00022884"/>
    </source>
</evidence>
<dbReference type="InterPro" id="IPR014886">
    <property type="entry name" value="La_xRRM"/>
</dbReference>
<keyword evidence="1 2" id="KW-0694">RNA-binding</keyword>
<dbReference type="Gene3D" id="3.30.70.330">
    <property type="match status" value="1"/>
</dbReference>
<dbReference type="Pfam" id="PF08777">
    <property type="entry name" value="RRM_3"/>
    <property type="match status" value="1"/>
</dbReference>
<evidence type="ECO:0000256" key="3">
    <source>
        <dbReference type="SAM" id="MobiDB-lite"/>
    </source>
</evidence>
<dbReference type="Proteomes" id="UP001140949">
    <property type="component" value="Unassembled WGS sequence"/>
</dbReference>
<organism evidence="5 6">
    <name type="scientific">Iris pallida</name>
    <name type="common">Sweet iris</name>
    <dbReference type="NCBI Taxonomy" id="29817"/>
    <lineage>
        <taxon>Eukaryota</taxon>
        <taxon>Viridiplantae</taxon>
        <taxon>Streptophyta</taxon>
        <taxon>Embryophyta</taxon>
        <taxon>Tracheophyta</taxon>
        <taxon>Spermatophyta</taxon>
        <taxon>Magnoliopsida</taxon>
        <taxon>Liliopsida</taxon>
        <taxon>Asparagales</taxon>
        <taxon>Iridaceae</taxon>
        <taxon>Iridoideae</taxon>
        <taxon>Irideae</taxon>
        <taxon>Iris</taxon>
    </lineage>
</organism>
<dbReference type="PROSITE" id="PS51939">
    <property type="entry name" value="XRRM"/>
    <property type="match status" value="1"/>
</dbReference>
<name>A0AAX6H147_IRIPA</name>
<comment type="caution">
    <text evidence="5">The sequence shown here is derived from an EMBL/GenBank/DDBJ whole genome shotgun (WGS) entry which is preliminary data.</text>
</comment>